<evidence type="ECO:0000313" key="2">
    <source>
        <dbReference type="EMBL" id="KAF3965148.1"/>
    </source>
</evidence>
<keyword evidence="3" id="KW-1185">Reference proteome</keyword>
<comment type="caution">
    <text evidence="2">The sequence shown here is derived from an EMBL/GenBank/DDBJ whole genome shotgun (WGS) entry which is preliminary data.</text>
</comment>
<sequence>MSYASVVAGKWKNTSGGGDEGKKKSTSGGVKIVSDCSRITCKKSILGQREQLGEKLLSDYSRDNQDSSKGSTLE</sequence>
<gene>
    <name evidence="2" type="ORF">CMV_010640</name>
</gene>
<evidence type="ECO:0000313" key="3">
    <source>
        <dbReference type="Proteomes" id="UP000737018"/>
    </source>
</evidence>
<proteinExistence type="predicted"/>
<organism evidence="2 3">
    <name type="scientific">Castanea mollissima</name>
    <name type="common">Chinese chestnut</name>
    <dbReference type="NCBI Taxonomy" id="60419"/>
    <lineage>
        <taxon>Eukaryota</taxon>
        <taxon>Viridiplantae</taxon>
        <taxon>Streptophyta</taxon>
        <taxon>Embryophyta</taxon>
        <taxon>Tracheophyta</taxon>
        <taxon>Spermatophyta</taxon>
        <taxon>Magnoliopsida</taxon>
        <taxon>eudicotyledons</taxon>
        <taxon>Gunneridae</taxon>
        <taxon>Pentapetalae</taxon>
        <taxon>rosids</taxon>
        <taxon>fabids</taxon>
        <taxon>Fagales</taxon>
        <taxon>Fagaceae</taxon>
        <taxon>Castanea</taxon>
    </lineage>
</organism>
<dbReference type="Proteomes" id="UP000737018">
    <property type="component" value="Unassembled WGS sequence"/>
</dbReference>
<name>A0A8J4R6N1_9ROSI</name>
<reference evidence="2" key="1">
    <citation type="submission" date="2020-03" db="EMBL/GenBank/DDBJ databases">
        <title>Castanea mollissima Vanexum genome sequencing.</title>
        <authorList>
            <person name="Staton M."/>
        </authorList>
    </citation>
    <scope>NUCLEOTIDE SEQUENCE</scope>
    <source>
        <tissue evidence="2">Leaf</tissue>
    </source>
</reference>
<dbReference type="AlphaFoldDB" id="A0A8J4R6N1"/>
<feature type="region of interest" description="Disordered" evidence="1">
    <location>
        <begin position="1"/>
        <end position="29"/>
    </location>
</feature>
<accession>A0A8J4R6N1</accession>
<evidence type="ECO:0000256" key="1">
    <source>
        <dbReference type="SAM" id="MobiDB-lite"/>
    </source>
</evidence>
<protein>
    <submittedName>
        <fullName evidence="2">Uncharacterized protein</fullName>
    </submittedName>
</protein>
<dbReference type="EMBL" id="JRKL02001250">
    <property type="protein sequence ID" value="KAF3965148.1"/>
    <property type="molecule type" value="Genomic_DNA"/>
</dbReference>